<evidence type="ECO:0000256" key="3">
    <source>
        <dbReference type="ARBA" id="ARBA00022679"/>
    </source>
</evidence>
<gene>
    <name evidence="8" type="ORF">ABH992_005602</name>
</gene>
<evidence type="ECO:0000313" key="8">
    <source>
        <dbReference type="EMBL" id="MEY9473203.1"/>
    </source>
</evidence>
<keyword evidence="5 6" id="KW-0067">ATP-binding</keyword>
<dbReference type="SUPFAM" id="SSF52540">
    <property type="entry name" value="P-loop containing nucleoside triphosphate hydrolases"/>
    <property type="match status" value="1"/>
</dbReference>
<comment type="caution">
    <text evidence="8">The sequence shown here is derived from an EMBL/GenBank/DDBJ whole genome shotgun (WGS) entry which is preliminary data.</text>
</comment>
<keyword evidence="3 6" id="KW-0808">Transferase</keyword>
<feature type="domain" description="APS kinase" evidence="7">
    <location>
        <begin position="2"/>
        <end position="117"/>
    </location>
</feature>
<dbReference type="Gene3D" id="3.40.50.300">
    <property type="entry name" value="P-loop containing nucleotide triphosphate hydrolases"/>
    <property type="match status" value="1"/>
</dbReference>
<accession>A0ABV4GMN9</accession>
<dbReference type="InterPro" id="IPR027417">
    <property type="entry name" value="P-loop_NTPase"/>
</dbReference>
<organism evidence="8 9">
    <name type="scientific">Bradyrhizobium yuanmingense</name>
    <dbReference type="NCBI Taxonomy" id="108015"/>
    <lineage>
        <taxon>Bacteria</taxon>
        <taxon>Pseudomonadati</taxon>
        <taxon>Pseudomonadota</taxon>
        <taxon>Alphaproteobacteria</taxon>
        <taxon>Hyphomicrobiales</taxon>
        <taxon>Nitrobacteraceae</taxon>
        <taxon>Bradyrhizobium</taxon>
    </lineage>
</organism>
<dbReference type="EMBL" id="JBGBZN010000002">
    <property type="protein sequence ID" value="MEY9473203.1"/>
    <property type="molecule type" value="Genomic_DNA"/>
</dbReference>
<evidence type="ECO:0000256" key="2">
    <source>
        <dbReference type="ARBA" id="ARBA00012121"/>
    </source>
</evidence>
<dbReference type="NCBIfam" id="TIGR00455">
    <property type="entry name" value="apsK"/>
    <property type="match status" value="1"/>
</dbReference>
<comment type="similarity">
    <text evidence="6">Belongs to the APS kinase family.</text>
</comment>
<proteinExistence type="inferred from homology"/>
<comment type="pathway">
    <text evidence="6">Sulfur metabolism; hydrogen sulfide biosynthesis; sulfite from sulfate: step 2/3.</text>
</comment>
<dbReference type="EC" id="2.7.1.25" evidence="2 6"/>
<dbReference type="CDD" id="cd02027">
    <property type="entry name" value="APSK"/>
    <property type="match status" value="1"/>
</dbReference>
<name>A0ABV4GMN9_9BRAD</name>
<dbReference type="InterPro" id="IPR059117">
    <property type="entry name" value="APS_kinase_dom"/>
</dbReference>
<dbReference type="GO" id="GO:0016301">
    <property type="term" value="F:kinase activity"/>
    <property type="evidence" value="ECO:0007669"/>
    <property type="project" value="UniProtKB-KW"/>
</dbReference>
<dbReference type="Pfam" id="PF01583">
    <property type="entry name" value="APS_kinase"/>
    <property type="match status" value="1"/>
</dbReference>
<sequence>MLLDGDNLRHGLSADLGFSEADRVENIRRVGEVAKLMADSGLIVICSFISPTRAERDRVRILVGDEEFIEVFVDTPIEECARRDPKGLYSMAKPGNIKNFTGIDACYEAPETPDIHLRTMEQNLEHSAKAVVDVLIARSILDG</sequence>
<dbReference type="InterPro" id="IPR002891">
    <property type="entry name" value="APS"/>
</dbReference>
<evidence type="ECO:0000313" key="9">
    <source>
        <dbReference type="Proteomes" id="UP001565474"/>
    </source>
</evidence>
<dbReference type="PANTHER" id="PTHR42700:SF3">
    <property type="entry name" value="BIFUNCTIONAL SAT_APS KINASE-RELATED"/>
    <property type="match status" value="1"/>
</dbReference>
<keyword evidence="6 8" id="KW-0418">Kinase</keyword>
<dbReference type="PANTHER" id="PTHR42700">
    <property type="entry name" value="SULFATE ADENYLYLTRANSFERASE"/>
    <property type="match status" value="1"/>
</dbReference>
<dbReference type="InterPro" id="IPR050512">
    <property type="entry name" value="Sulf_AdTrans/APS_kinase"/>
</dbReference>
<reference evidence="8 9" key="1">
    <citation type="submission" date="2024-07" db="EMBL/GenBank/DDBJ databases">
        <title>Genomic Encyclopedia of Type Strains, Phase V (KMG-V): Genome sequencing to study the core and pangenomes of soil and plant-associated prokaryotes.</title>
        <authorList>
            <person name="Whitman W."/>
        </authorList>
    </citation>
    <scope>NUCLEOTIDE SEQUENCE [LARGE SCALE GENOMIC DNA]</scope>
    <source>
        <strain evidence="8 9">USDA 222</strain>
    </source>
</reference>
<evidence type="ECO:0000256" key="4">
    <source>
        <dbReference type="ARBA" id="ARBA00022741"/>
    </source>
</evidence>
<evidence type="ECO:0000256" key="6">
    <source>
        <dbReference type="RuleBase" id="RU004347"/>
    </source>
</evidence>
<evidence type="ECO:0000256" key="5">
    <source>
        <dbReference type="ARBA" id="ARBA00022840"/>
    </source>
</evidence>
<dbReference type="Proteomes" id="UP001565474">
    <property type="component" value="Unassembled WGS sequence"/>
</dbReference>
<keyword evidence="4 6" id="KW-0547">Nucleotide-binding</keyword>
<comment type="catalytic activity">
    <reaction evidence="1 6">
        <text>adenosine 5'-phosphosulfate + ATP = 3'-phosphoadenylyl sulfate + ADP + H(+)</text>
        <dbReference type="Rhea" id="RHEA:24152"/>
        <dbReference type="ChEBI" id="CHEBI:15378"/>
        <dbReference type="ChEBI" id="CHEBI:30616"/>
        <dbReference type="ChEBI" id="CHEBI:58243"/>
        <dbReference type="ChEBI" id="CHEBI:58339"/>
        <dbReference type="ChEBI" id="CHEBI:456216"/>
        <dbReference type="EC" id="2.7.1.25"/>
    </reaction>
</comment>
<comment type="function">
    <text evidence="6">Catalyzes the synthesis of activated sulfate.</text>
</comment>
<protein>
    <recommendedName>
        <fullName evidence="2 6">Adenylyl-sulfate kinase</fullName>
        <ecNumber evidence="2 6">2.7.1.25</ecNumber>
    </recommendedName>
</protein>
<keyword evidence="9" id="KW-1185">Reference proteome</keyword>
<evidence type="ECO:0000259" key="7">
    <source>
        <dbReference type="Pfam" id="PF01583"/>
    </source>
</evidence>
<evidence type="ECO:0000256" key="1">
    <source>
        <dbReference type="ARBA" id="ARBA00001823"/>
    </source>
</evidence>
<dbReference type="NCBIfam" id="NF003013">
    <property type="entry name" value="PRK03846.1"/>
    <property type="match status" value="1"/>
</dbReference>